<dbReference type="SUPFAM" id="SSF55874">
    <property type="entry name" value="ATPase domain of HSP90 chaperone/DNA topoisomerase II/histidine kinase"/>
    <property type="match status" value="1"/>
</dbReference>
<dbReference type="InterPro" id="IPR036890">
    <property type="entry name" value="HATPase_C_sf"/>
</dbReference>
<keyword evidence="4" id="KW-1185">Reference proteome</keyword>
<gene>
    <name evidence="3" type="ORF">KFZ77_07670</name>
</gene>
<dbReference type="Pfam" id="PF13581">
    <property type="entry name" value="HATPase_c_2"/>
    <property type="match status" value="1"/>
</dbReference>
<keyword evidence="3" id="KW-0547">Nucleotide-binding</keyword>
<evidence type="ECO:0000313" key="4">
    <source>
        <dbReference type="Proteomes" id="UP001156318"/>
    </source>
</evidence>
<organism evidence="3 4">
    <name type="scientific">Siccibacter colletis</name>
    <dbReference type="NCBI Taxonomy" id="1505757"/>
    <lineage>
        <taxon>Bacteria</taxon>
        <taxon>Pseudomonadati</taxon>
        <taxon>Pseudomonadota</taxon>
        <taxon>Gammaproteobacteria</taxon>
        <taxon>Enterobacterales</taxon>
        <taxon>Enterobacteriaceae</taxon>
        <taxon>Siccibacter</taxon>
    </lineage>
</organism>
<keyword evidence="1" id="KW-0418">Kinase</keyword>
<reference evidence="3 4" key="1">
    <citation type="submission" date="2021-05" db="EMBL/GenBank/DDBJ databases">
        <title>Isolation, identification, and the growth promoting effects of Pantoea dispersa strain YSD J2 from the aboveground leaves of Cyperus esculentus L.Var. Sativus.</title>
        <authorList>
            <person name="Wang S."/>
            <person name="Tang X.M."/>
            <person name="Huang Y.N."/>
        </authorList>
    </citation>
    <scope>NUCLEOTIDE SEQUENCE [LARGE SCALE GENOMIC DNA]</scope>
    <source>
        <strain evidence="4">YSD YN2</strain>
    </source>
</reference>
<dbReference type="InterPro" id="IPR003594">
    <property type="entry name" value="HATPase_dom"/>
</dbReference>
<name>A0ABY6JKK9_9ENTR</name>
<sequence>MTQTEHARRITLPSGLNSLTTLGVALREYLAPLGVGESWIYPLDLALCEAATNIILHGYADRPEASFEAVFSRDGDAVSVTLVDSGIPIPGDKIPPPDLDDALTLDQVMTGGRGLYLIYRCVDEVRYWQSDQGNHLMLTRRLPG</sequence>
<evidence type="ECO:0000259" key="2">
    <source>
        <dbReference type="Pfam" id="PF13581"/>
    </source>
</evidence>
<keyword evidence="1" id="KW-0723">Serine/threonine-protein kinase</keyword>
<dbReference type="PANTHER" id="PTHR35526">
    <property type="entry name" value="ANTI-SIGMA-F FACTOR RSBW-RELATED"/>
    <property type="match status" value="1"/>
</dbReference>
<dbReference type="PANTHER" id="PTHR35526:SF3">
    <property type="entry name" value="ANTI-SIGMA-F FACTOR RSBW"/>
    <property type="match status" value="1"/>
</dbReference>
<dbReference type="RefSeq" id="WP_031519878.1">
    <property type="nucleotide sequence ID" value="NZ_CP074352.1"/>
</dbReference>
<evidence type="ECO:0000313" key="3">
    <source>
        <dbReference type="EMBL" id="UYU33374.1"/>
    </source>
</evidence>
<dbReference type="EMBL" id="CP074352">
    <property type="protein sequence ID" value="UYU33374.1"/>
    <property type="molecule type" value="Genomic_DNA"/>
</dbReference>
<proteinExistence type="predicted"/>
<dbReference type="GO" id="GO:0005524">
    <property type="term" value="F:ATP binding"/>
    <property type="evidence" value="ECO:0007669"/>
    <property type="project" value="UniProtKB-KW"/>
</dbReference>
<accession>A0ABY6JKK9</accession>
<keyword evidence="3" id="KW-0067">ATP-binding</keyword>
<feature type="domain" description="Histidine kinase/HSP90-like ATPase" evidence="2">
    <location>
        <begin position="13"/>
        <end position="139"/>
    </location>
</feature>
<dbReference type="Gene3D" id="3.30.565.10">
    <property type="entry name" value="Histidine kinase-like ATPase, C-terminal domain"/>
    <property type="match status" value="1"/>
</dbReference>
<protein>
    <submittedName>
        <fullName evidence="3">ATP-binding protein</fullName>
    </submittedName>
</protein>
<dbReference type="Proteomes" id="UP001156318">
    <property type="component" value="Chromosome"/>
</dbReference>
<keyword evidence="1" id="KW-0808">Transferase</keyword>
<evidence type="ECO:0000256" key="1">
    <source>
        <dbReference type="ARBA" id="ARBA00022527"/>
    </source>
</evidence>
<dbReference type="CDD" id="cd16936">
    <property type="entry name" value="HATPase_RsbW-like"/>
    <property type="match status" value="1"/>
</dbReference>
<dbReference type="InterPro" id="IPR050267">
    <property type="entry name" value="Anti-sigma-factor_SerPK"/>
</dbReference>